<sequence>MWTTKRIPTGECRAPGRKASILHCAISDSSSCKLLPDRCSVRPRHCRLGNAAPSSRRTQGPVKQRYSRAATLAQRLLSVMSARAHESLATTMDQRK</sequence>
<organism evidence="1 2">
    <name type="scientific">Pleurodeles waltl</name>
    <name type="common">Iberian ribbed newt</name>
    <dbReference type="NCBI Taxonomy" id="8319"/>
    <lineage>
        <taxon>Eukaryota</taxon>
        <taxon>Metazoa</taxon>
        <taxon>Chordata</taxon>
        <taxon>Craniata</taxon>
        <taxon>Vertebrata</taxon>
        <taxon>Euteleostomi</taxon>
        <taxon>Amphibia</taxon>
        <taxon>Batrachia</taxon>
        <taxon>Caudata</taxon>
        <taxon>Salamandroidea</taxon>
        <taxon>Salamandridae</taxon>
        <taxon>Pleurodelinae</taxon>
        <taxon>Pleurodeles</taxon>
    </lineage>
</organism>
<proteinExistence type="predicted"/>
<evidence type="ECO:0000313" key="2">
    <source>
        <dbReference type="Proteomes" id="UP001066276"/>
    </source>
</evidence>
<accession>A0AAV7NGZ4</accession>
<reference evidence="1" key="1">
    <citation type="journal article" date="2022" name="bioRxiv">
        <title>Sequencing and chromosome-scale assembly of the giantPleurodeles waltlgenome.</title>
        <authorList>
            <person name="Brown T."/>
            <person name="Elewa A."/>
            <person name="Iarovenko S."/>
            <person name="Subramanian E."/>
            <person name="Araus A.J."/>
            <person name="Petzold A."/>
            <person name="Susuki M."/>
            <person name="Suzuki K.-i.T."/>
            <person name="Hayashi T."/>
            <person name="Toyoda A."/>
            <person name="Oliveira C."/>
            <person name="Osipova E."/>
            <person name="Leigh N.D."/>
            <person name="Simon A."/>
            <person name="Yun M.H."/>
        </authorList>
    </citation>
    <scope>NUCLEOTIDE SEQUENCE</scope>
    <source>
        <strain evidence="1">20211129_DDA</strain>
        <tissue evidence="1">Liver</tissue>
    </source>
</reference>
<keyword evidence="2" id="KW-1185">Reference proteome</keyword>
<name>A0AAV7NGZ4_PLEWA</name>
<gene>
    <name evidence="1" type="ORF">NDU88_000747</name>
</gene>
<protein>
    <submittedName>
        <fullName evidence="1">Uncharacterized protein</fullName>
    </submittedName>
</protein>
<dbReference type="Proteomes" id="UP001066276">
    <property type="component" value="Chromosome 8"/>
</dbReference>
<dbReference type="EMBL" id="JANPWB010000012">
    <property type="protein sequence ID" value="KAJ1112483.1"/>
    <property type="molecule type" value="Genomic_DNA"/>
</dbReference>
<comment type="caution">
    <text evidence="1">The sequence shown here is derived from an EMBL/GenBank/DDBJ whole genome shotgun (WGS) entry which is preliminary data.</text>
</comment>
<evidence type="ECO:0000313" key="1">
    <source>
        <dbReference type="EMBL" id="KAJ1112483.1"/>
    </source>
</evidence>
<dbReference type="AlphaFoldDB" id="A0AAV7NGZ4"/>